<evidence type="ECO:0000313" key="3">
    <source>
        <dbReference type="Proteomes" id="UP000008810"/>
    </source>
</evidence>
<gene>
    <name evidence="1" type="ORF">BRADI_4g13703v3</name>
</gene>
<evidence type="ECO:0000313" key="1">
    <source>
        <dbReference type="EMBL" id="PNT63278.1"/>
    </source>
</evidence>
<reference evidence="2" key="3">
    <citation type="submission" date="2018-08" db="UniProtKB">
        <authorList>
            <consortium name="EnsemblPlants"/>
        </authorList>
    </citation>
    <scope>IDENTIFICATION</scope>
    <source>
        <strain evidence="2">cv. Bd21</strain>
    </source>
</reference>
<dbReference type="Gramene" id="PNT63278">
    <property type="protein sequence ID" value="PNT63278"/>
    <property type="gene ID" value="BRADI_4g13703v3"/>
</dbReference>
<sequence>MTRTNREMVQIFFRFRAPVQFFLADMPLELSLRALVYSALLQQGPFLLASSDSEASFQFGLRFCFLPSALLYWIL</sequence>
<reference evidence="1" key="2">
    <citation type="submission" date="2017-06" db="EMBL/GenBank/DDBJ databases">
        <title>WGS assembly of Brachypodium distachyon.</title>
        <authorList>
            <consortium name="The International Brachypodium Initiative"/>
            <person name="Lucas S."/>
            <person name="Harmon-Smith M."/>
            <person name="Lail K."/>
            <person name="Tice H."/>
            <person name="Grimwood J."/>
            <person name="Bruce D."/>
            <person name="Barry K."/>
            <person name="Shu S."/>
            <person name="Lindquist E."/>
            <person name="Wang M."/>
            <person name="Pitluck S."/>
            <person name="Vogel J.P."/>
            <person name="Garvin D.F."/>
            <person name="Mockler T.C."/>
            <person name="Schmutz J."/>
            <person name="Rokhsar D."/>
            <person name="Bevan M.W."/>
        </authorList>
    </citation>
    <scope>NUCLEOTIDE SEQUENCE</scope>
    <source>
        <strain evidence="1">Bd21</strain>
    </source>
</reference>
<dbReference type="AlphaFoldDB" id="A0A2K2CML8"/>
<evidence type="ECO:0000313" key="2">
    <source>
        <dbReference type="EnsemblPlants" id="PNT63278"/>
    </source>
</evidence>
<dbReference type="InParanoid" id="A0A2K2CML8"/>
<keyword evidence="3" id="KW-1185">Reference proteome</keyword>
<proteinExistence type="predicted"/>
<reference evidence="1 2" key="1">
    <citation type="journal article" date="2010" name="Nature">
        <title>Genome sequencing and analysis of the model grass Brachypodium distachyon.</title>
        <authorList>
            <consortium name="International Brachypodium Initiative"/>
        </authorList>
    </citation>
    <scope>NUCLEOTIDE SEQUENCE [LARGE SCALE GENOMIC DNA]</scope>
    <source>
        <strain evidence="1 2">Bd21</strain>
    </source>
</reference>
<dbReference type="EnsemblPlants" id="PNT63278">
    <property type="protein sequence ID" value="PNT63278"/>
    <property type="gene ID" value="BRADI_4g13703v3"/>
</dbReference>
<accession>A0A2K2CML8</accession>
<dbReference type="EMBL" id="CM000883">
    <property type="protein sequence ID" value="PNT63278.1"/>
    <property type="molecule type" value="Genomic_DNA"/>
</dbReference>
<name>A0A2K2CML8_BRADI</name>
<dbReference type="Proteomes" id="UP000008810">
    <property type="component" value="Chromosome 4"/>
</dbReference>
<organism evidence="1">
    <name type="scientific">Brachypodium distachyon</name>
    <name type="common">Purple false brome</name>
    <name type="synonym">Trachynia distachya</name>
    <dbReference type="NCBI Taxonomy" id="15368"/>
    <lineage>
        <taxon>Eukaryota</taxon>
        <taxon>Viridiplantae</taxon>
        <taxon>Streptophyta</taxon>
        <taxon>Embryophyta</taxon>
        <taxon>Tracheophyta</taxon>
        <taxon>Spermatophyta</taxon>
        <taxon>Magnoliopsida</taxon>
        <taxon>Liliopsida</taxon>
        <taxon>Poales</taxon>
        <taxon>Poaceae</taxon>
        <taxon>BOP clade</taxon>
        <taxon>Pooideae</taxon>
        <taxon>Stipodae</taxon>
        <taxon>Brachypodieae</taxon>
        <taxon>Brachypodium</taxon>
    </lineage>
</organism>
<protein>
    <submittedName>
        <fullName evidence="1 2">Uncharacterized protein</fullName>
    </submittedName>
</protein>